<dbReference type="AlphaFoldDB" id="A0A7M5XPK4"/>
<organism evidence="3 4">
    <name type="scientific">Clytia hemisphaerica</name>
    <dbReference type="NCBI Taxonomy" id="252671"/>
    <lineage>
        <taxon>Eukaryota</taxon>
        <taxon>Metazoa</taxon>
        <taxon>Cnidaria</taxon>
        <taxon>Hydrozoa</taxon>
        <taxon>Hydroidolina</taxon>
        <taxon>Leptothecata</taxon>
        <taxon>Obeliida</taxon>
        <taxon>Clytiidae</taxon>
        <taxon>Clytia</taxon>
    </lineage>
</organism>
<dbReference type="PANTHER" id="PTHR46396">
    <property type="entry name" value="PROTEIN O-LINKED-MANNOSE BETA-1,2-N-ACETYLGLUCOSAMINYLTRANSFERASE 1"/>
    <property type="match status" value="1"/>
</dbReference>
<feature type="compositionally biased region" description="Basic and acidic residues" evidence="1">
    <location>
        <begin position="462"/>
        <end position="479"/>
    </location>
</feature>
<feature type="region of interest" description="Disordered" evidence="1">
    <location>
        <begin position="1045"/>
        <end position="1077"/>
    </location>
</feature>
<accession>A0A7M5XPK4</accession>
<dbReference type="GO" id="GO:0000139">
    <property type="term" value="C:Golgi membrane"/>
    <property type="evidence" value="ECO:0007669"/>
    <property type="project" value="TreeGrafter"/>
</dbReference>
<dbReference type="EnsemblMetazoa" id="CLYHEMT025479.1">
    <property type="protein sequence ID" value="CLYHEMP025479.1"/>
    <property type="gene ID" value="CLYHEMG025479"/>
</dbReference>
<protein>
    <recommendedName>
        <fullName evidence="2">ILEI/PANDER domain-containing protein</fullName>
    </recommendedName>
</protein>
<dbReference type="Pfam" id="PF15711">
    <property type="entry name" value="ILEI"/>
    <property type="match status" value="2"/>
</dbReference>
<feature type="domain" description="ILEI/PANDER" evidence="2">
    <location>
        <begin position="74"/>
        <end position="164"/>
    </location>
</feature>
<keyword evidence="4" id="KW-1185">Reference proteome</keyword>
<dbReference type="InterPro" id="IPR039477">
    <property type="entry name" value="ILEI/PANDER_dom"/>
</dbReference>
<feature type="compositionally biased region" description="Basic and acidic residues" evidence="1">
    <location>
        <begin position="1046"/>
        <end position="1060"/>
    </location>
</feature>
<dbReference type="Proteomes" id="UP000594262">
    <property type="component" value="Unplaced"/>
</dbReference>
<dbReference type="PROSITE" id="PS52031">
    <property type="entry name" value="GG_LECTIN"/>
    <property type="match status" value="2"/>
</dbReference>
<dbReference type="GO" id="GO:0047223">
    <property type="term" value="F:beta-1,3-galactosyl-O-glycosyl-glycoprotein beta-1,3-N-acetylglucosaminyltransferase activity"/>
    <property type="evidence" value="ECO:0007669"/>
    <property type="project" value="TreeGrafter"/>
</dbReference>
<feature type="domain" description="ILEI/PANDER" evidence="2">
    <location>
        <begin position="863"/>
        <end position="956"/>
    </location>
</feature>
<feature type="region of interest" description="Disordered" evidence="1">
    <location>
        <begin position="1151"/>
        <end position="1175"/>
    </location>
</feature>
<sequence length="1175" mass="123875">MEQDLPSRDKSPGKRTETISANQPTQQIEDGVRRLRIQIKSVGCFDPPFYGSHCTDTVGSINVNGMELSKNQPGLNFVVLDLQTGEMEQSVNFDTHGQAGADERMEDFLNGLSQWKIICIAVKDDAKTYLSNSALQSFTKIGANQIVSQHLDIRASYAFIGLSGPEIIRKRLPWIREENTRAGDGPSIISVVIDAGQPIVEGLQSMLHLLPPSKPLADTTTQVSKEKLQHQQQTLKHSQQKDIEQLQNTTLATQDSPPVSNNNDSISHNQTVTQPETTTTTTTTTTPQPTTTTTATPSTTTILPTTQPPISQQQQQQQMQVLTMPNKTMYSNPLLLANLIQTLRTQALSTNPTQADTDALLQKQQQDTSAEATKSFNNLQPLDIANLMNNPSNPVSSLIEAAKSYNQEITANKKSTQNGKPTANQALFLKGMLDNVNRIKAQLQMQLLSNNVESLPKQTATETKEASTHEDAEQRKVSADEDEDSEARSKGAPSTMEAAADASGSRNVGESRLASALSALGLPDAGATGISSLMAAGFVAAGGKKKKEASLKLGLASKLSKSIADLGGRGAASAAGIASLCDLLKDSRDMSTTRLADQIGQALQRVGGAGAAVGYAALAASLKAIGDKPKPGALIGGIVLALAEQGSAPGTAGLAALAAGLGGSGADALAGGLGGSLPNIIQATKTNNFMAGGEVGGVGGASVGGGVSAALTSGGETQYHSDNIDAEYTGQGPIGSASQSGGVGGFGYGGGYLDHGGECRSLGCKTRGTETSSERSQTKESPYASVRSTSPTKEAALYGGGELVNTDEESPDQKCSMKRSSSPRCNRLCNEKSAASNRLLDVSSSDKKASIRISGEEYSRNEDGFNLVVVDYPSGQVESSENFDTTQDAGSAKAMTNFIRSLGDKKIVIGATKGNAGQFMFNDVYKSLGDIGVKKLMNFGGLNSPIKYVFIASKGDVLTATKEDAGERMAELMQPLAVGSGGLVDMCSCLKTCAKTDKENAYADLGDGNNIAGTKRQTLSTKHHRVVVPRKTHNGKLHLGITSSKRNHDALKIDSSESVKGKSLSSIHENTETDNTEKSGVISHDVDKEHEIKELVGSIISSGTEEGDKKKHVPTPQAISSLNNGWKAVGKAIETEDEKEQAIDEVLAKKNVSEETTNKPVSEDIYSSIGNSLRQ</sequence>
<dbReference type="InterPro" id="IPR052463">
    <property type="entry name" value="O-linked_mannose_GnT"/>
</dbReference>
<feature type="region of interest" description="Disordered" evidence="1">
    <location>
        <begin position="454"/>
        <end position="507"/>
    </location>
</feature>
<dbReference type="PANTHER" id="PTHR46396:SF2">
    <property type="entry name" value="ILEI_PANDER DOMAIN-CONTAINING PROTEIN"/>
    <property type="match status" value="1"/>
</dbReference>
<feature type="compositionally biased region" description="Basic and acidic residues" evidence="1">
    <location>
        <begin position="1"/>
        <end position="17"/>
    </location>
</feature>
<name>A0A7M5XPK4_9CNID</name>
<feature type="compositionally biased region" description="Low complexity" evidence="1">
    <location>
        <begin position="270"/>
        <end position="310"/>
    </location>
</feature>
<proteinExistence type="predicted"/>
<reference evidence="3" key="1">
    <citation type="submission" date="2021-01" db="UniProtKB">
        <authorList>
            <consortium name="EnsemblMetazoa"/>
        </authorList>
    </citation>
    <scope>IDENTIFICATION</scope>
</reference>
<dbReference type="OrthoDB" id="6022774at2759"/>
<evidence type="ECO:0000313" key="3">
    <source>
        <dbReference type="EnsemblMetazoa" id="CLYHEMP025479.1"/>
    </source>
</evidence>
<feature type="region of interest" description="Disordered" evidence="1">
    <location>
        <begin position="1"/>
        <end position="27"/>
    </location>
</feature>
<evidence type="ECO:0000259" key="2">
    <source>
        <dbReference type="Pfam" id="PF15711"/>
    </source>
</evidence>
<feature type="region of interest" description="Disordered" evidence="1">
    <location>
        <begin position="765"/>
        <end position="821"/>
    </location>
</feature>
<feature type="compositionally biased region" description="Polar residues" evidence="1">
    <location>
        <begin position="18"/>
        <end position="27"/>
    </location>
</feature>
<dbReference type="GO" id="GO:0016266">
    <property type="term" value="P:protein O-linked glycosylation via N-acetyl-galactosamine"/>
    <property type="evidence" value="ECO:0007669"/>
    <property type="project" value="TreeGrafter"/>
</dbReference>
<evidence type="ECO:0000256" key="1">
    <source>
        <dbReference type="SAM" id="MobiDB-lite"/>
    </source>
</evidence>
<evidence type="ECO:0000313" key="4">
    <source>
        <dbReference type="Proteomes" id="UP000594262"/>
    </source>
</evidence>
<feature type="compositionally biased region" description="Polar residues" evidence="1">
    <location>
        <begin position="245"/>
        <end position="269"/>
    </location>
</feature>
<feature type="region of interest" description="Disordered" evidence="1">
    <location>
        <begin position="214"/>
        <end position="310"/>
    </location>
</feature>